<feature type="compositionally biased region" description="Basic residues" evidence="2">
    <location>
        <begin position="413"/>
        <end position="423"/>
    </location>
</feature>
<name>X0PA34_9LACO</name>
<reference evidence="6 8" key="2">
    <citation type="journal article" date="2015" name="Genome Announc.">
        <title>Expanding the biotechnology potential of lactobacilli through comparative genomics of 213 strains and associated genera.</title>
        <authorList>
            <person name="Sun Z."/>
            <person name="Harris H.M."/>
            <person name="McCann A."/>
            <person name="Guo C."/>
            <person name="Argimon S."/>
            <person name="Zhang W."/>
            <person name="Yang X."/>
            <person name="Jeffery I.B."/>
            <person name="Cooney J.C."/>
            <person name="Kagawa T.F."/>
            <person name="Liu W."/>
            <person name="Song Y."/>
            <person name="Salvetti E."/>
            <person name="Wrobel A."/>
            <person name="Rasinkangas P."/>
            <person name="Parkhill J."/>
            <person name="Rea M.C."/>
            <person name="O'Sullivan O."/>
            <person name="Ritari J."/>
            <person name="Douillard F.P."/>
            <person name="Paul Ross R."/>
            <person name="Yang R."/>
            <person name="Briner A.E."/>
            <person name="Felis G.E."/>
            <person name="de Vos W.M."/>
            <person name="Barrangou R."/>
            <person name="Klaenhammer T.R."/>
            <person name="Caufield P.W."/>
            <person name="Cui Y."/>
            <person name="Zhang H."/>
            <person name="O'Toole P.W."/>
        </authorList>
    </citation>
    <scope>NUCLEOTIDE SEQUENCE [LARGE SCALE GENOMIC DNA]</scope>
    <source>
        <strain evidence="6 8">DSM 18382</strain>
    </source>
</reference>
<dbReference type="AlphaFoldDB" id="X0PA34"/>
<evidence type="ECO:0000256" key="1">
    <source>
        <dbReference type="ARBA" id="ARBA00093462"/>
    </source>
</evidence>
<keyword evidence="5" id="KW-0347">Helicase</keyword>
<gene>
    <name evidence="6" type="ORF">FD41_GL000909</name>
    <name evidence="5" type="ORF">JCM14108_912</name>
</gene>
<dbReference type="Proteomes" id="UP000051966">
    <property type="component" value="Unassembled WGS sequence"/>
</dbReference>
<evidence type="ECO:0000313" key="8">
    <source>
        <dbReference type="Proteomes" id="UP000051966"/>
    </source>
</evidence>
<feature type="compositionally biased region" description="Basic and acidic residues" evidence="2">
    <location>
        <begin position="402"/>
        <end position="412"/>
    </location>
</feature>
<evidence type="ECO:0000256" key="2">
    <source>
        <dbReference type="SAM" id="MobiDB-lite"/>
    </source>
</evidence>
<feature type="compositionally biased region" description="Basic and acidic residues" evidence="2">
    <location>
        <begin position="424"/>
        <end position="443"/>
    </location>
</feature>
<evidence type="ECO:0000313" key="7">
    <source>
        <dbReference type="Proteomes" id="UP000019488"/>
    </source>
</evidence>
<dbReference type="Proteomes" id="UP000019488">
    <property type="component" value="Unassembled WGS sequence"/>
</dbReference>
<dbReference type="eggNOG" id="COG3611">
    <property type="taxonomic scope" value="Bacteria"/>
</dbReference>
<dbReference type="OrthoDB" id="2082007at2"/>
<dbReference type="InterPro" id="IPR058660">
    <property type="entry name" value="WHD_DnaB"/>
</dbReference>
<feature type="compositionally biased region" description="Basic and acidic residues" evidence="2">
    <location>
        <begin position="460"/>
        <end position="474"/>
    </location>
</feature>
<evidence type="ECO:0000259" key="4">
    <source>
        <dbReference type="Pfam" id="PF25888"/>
    </source>
</evidence>
<evidence type="ECO:0000313" key="5">
    <source>
        <dbReference type="EMBL" id="GAF35978.1"/>
    </source>
</evidence>
<comment type="caution">
    <text evidence="5">The sequence shown here is derived from an EMBL/GenBank/DDBJ whole genome shotgun (WGS) entry which is preliminary data.</text>
</comment>
<dbReference type="PATRIC" id="fig|1423743.5.peg.938"/>
<dbReference type="EMBL" id="BAKI01000006">
    <property type="protein sequence ID" value="GAF35978.1"/>
    <property type="molecule type" value="Genomic_DNA"/>
</dbReference>
<evidence type="ECO:0000259" key="3">
    <source>
        <dbReference type="Pfam" id="PF07261"/>
    </source>
</evidence>
<evidence type="ECO:0000313" key="6">
    <source>
        <dbReference type="EMBL" id="KRM04301.1"/>
    </source>
</evidence>
<feature type="region of interest" description="Disordered" evidence="2">
    <location>
        <begin position="402"/>
        <end position="482"/>
    </location>
</feature>
<organism evidence="5 7">
    <name type="scientific">Lentilactobacillus farraginis DSM 18382 = JCM 14108</name>
    <dbReference type="NCBI Taxonomy" id="1423743"/>
    <lineage>
        <taxon>Bacteria</taxon>
        <taxon>Bacillati</taxon>
        <taxon>Bacillota</taxon>
        <taxon>Bacilli</taxon>
        <taxon>Lactobacillales</taxon>
        <taxon>Lactobacillaceae</taxon>
        <taxon>Lentilactobacillus</taxon>
    </lineage>
</organism>
<dbReference type="Pfam" id="PF25888">
    <property type="entry name" value="WHD_DnaB"/>
    <property type="match status" value="1"/>
</dbReference>
<dbReference type="GO" id="GO:0004386">
    <property type="term" value="F:helicase activity"/>
    <property type="evidence" value="ECO:0007669"/>
    <property type="project" value="UniProtKB-KW"/>
</dbReference>
<dbReference type="EMBL" id="AZFY01000121">
    <property type="protein sequence ID" value="KRM04301.1"/>
    <property type="molecule type" value="Genomic_DNA"/>
</dbReference>
<accession>X0PA34</accession>
<dbReference type="Pfam" id="PF07261">
    <property type="entry name" value="DnaB_2"/>
    <property type="match status" value="1"/>
</dbReference>
<proteinExistence type="inferred from homology"/>
<feature type="domain" description="Replicative helicase loading/DNA remodeling protein DnaB N-terminal winged helix" evidence="4">
    <location>
        <begin position="10"/>
        <end position="264"/>
    </location>
</feature>
<keyword evidence="5" id="KW-0378">Hydrolase</keyword>
<reference evidence="5" key="1">
    <citation type="journal article" date="2014" name="Genome Announc.">
        <title>Draft Genome Sequences of Two Lactobacillus Strains, L. farraginis JCM 14108T and L. composti JCM 14202T, Isolated from Compost of Distilled Shochu Residue.</title>
        <authorList>
            <person name="Yuki M."/>
            <person name="Oshima K."/>
            <person name="Suda W."/>
            <person name="Kitahara M."/>
            <person name="Kitamura K."/>
            <person name="Iida T."/>
            <person name="Hattori M."/>
            <person name="Ohkuma M."/>
        </authorList>
    </citation>
    <scope>NUCLEOTIDE SEQUENCE [LARGE SCALE GENOMIC DNA]</scope>
    <source>
        <strain evidence="5">JCM 14108</strain>
    </source>
</reference>
<protein>
    <submittedName>
        <fullName evidence="5">Helicase loader DnaB</fullName>
    </submittedName>
    <submittedName>
        <fullName evidence="6">Replicative DNA helicase DnaB</fullName>
    </submittedName>
</protein>
<keyword evidence="8" id="KW-1185">Reference proteome</keyword>
<keyword evidence="5" id="KW-0067">ATP-binding</keyword>
<dbReference type="STRING" id="1423743.FD41_GL000909"/>
<feature type="domain" description="DnaB/C C-terminal" evidence="3">
    <location>
        <begin position="323"/>
        <end position="393"/>
    </location>
</feature>
<sequence>MLNSENKLTPDSKYLILNASANKELDQAVLTNLYLPIIGRGAVSLYNLLWSMSVNDHNRLVLHKHFELQSILDVGVDKLLRYRRKLEAVNLLVTSVSLTSPDSYVYSLREPCTATEFLKTDVLSILLLSRVGEETYNRIVARLFIPTPDVGDVRDVSASLLDVFQIPENTIKNIPGPVNTAKRTINANQARIDSKEWLPDDDFDFNLLLDILRPAYVNLESVKAAYPLILSEHVLYGVDEIKMADFIRKATGLVNDKLNQKNLKLIISRSYTQPDIQKRAAAQATAGKSADQNQRKKLDVDSTTQEIIKISKTHAPIAFLRGIKDQKGGMVTSGEEWMIRELDSKNILPVEAINILSYYILIVLGHSSLIQNLFNTIADQWSQAHVASAEDAVLAIQNYEADKEKKQQERQKRASKYTGRSHRQIVEKLPEWAKKKKEQEKAASKAKKAAAEQSYEPDPEERKRVNEELAELRKRKERGRKL</sequence>
<keyword evidence="5" id="KW-0547">Nucleotide-binding</keyword>
<dbReference type="InterPro" id="IPR006343">
    <property type="entry name" value="DnaB/C_C"/>
</dbReference>
<comment type="similarity">
    <text evidence="1">Belongs to the DnaB/DnaD family.</text>
</comment>
<dbReference type="RefSeq" id="WP_035178526.1">
    <property type="nucleotide sequence ID" value="NZ_AZFY01000121.1"/>
</dbReference>